<dbReference type="InterPro" id="IPR036612">
    <property type="entry name" value="KH_dom_type_1_sf"/>
</dbReference>
<dbReference type="InterPro" id="IPR036063">
    <property type="entry name" value="Smr_dom_sf"/>
</dbReference>
<dbReference type="Proteomes" id="UP000037923">
    <property type="component" value="Unassembled WGS sequence"/>
</dbReference>
<protein>
    <recommendedName>
        <fullName evidence="3">Smr domain-containing protein</fullName>
    </recommendedName>
</protein>
<dbReference type="InterPro" id="IPR004088">
    <property type="entry name" value="KH_dom_type_1"/>
</dbReference>
<evidence type="ECO:0000256" key="1">
    <source>
        <dbReference type="PROSITE-ProRule" id="PRU00117"/>
    </source>
</evidence>
<comment type="caution">
    <text evidence="4">The sequence shown here is derived from an EMBL/GenBank/DDBJ whole genome shotgun (WGS) entry which is preliminary data.</text>
</comment>
<dbReference type="PROSITE" id="PS50828">
    <property type="entry name" value="SMR"/>
    <property type="match status" value="1"/>
</dbReference>
<dbReference type="Pfam" id="PF08590">
    <property type="entry name" value="DUF1771"/>
    <property type="match status" value="1"/>
</dbReference>
<dbReference type="SMART" id="SM00322">
    <property type="entry name" value="KH"/>
    <property type="match status" value="1"/>
</dbReference>
<dbReference type="OMA" id="QSCCACM"/>
<feature type="region of interest" description="Disordered" evidence="2">
    <location>
        <begin position="235"/>
        <end position="308"/>
    </location>
</feature>
<dbReference type="InterPro" id="IPR002625">
    <property type="entry name" value="Smr_dom"/>
</dbReference>
<dbReference type="InterPro" id="IPR004087">
    <property type="entry name" value="KH_dom"/>
</dbReference>
<reference evidence="4 5" key="1">
    <citation type="submission" date="2015-07" db="EMBL/GenBank/DDBJ databases">
        <title>High-quality genome of monoxenous trypanosomatid Leptomonas pyrrhocoris.</title>
        <authorList>
            <person name="Flegontov P."/>
            <person name="Butenko A."/>
            <person name="Firsov S."/>
            <person name="Vlcek C."/>
            <person name="Logacheva M.D."/>
            <person name="Field M."/>
            <person name="Filatov D."/>
            <person name="Flegontova O."/>
            <person name="Gerasimov E."/>
            <person name="Jackson A.P."/>
            <person name="Kelly S."/>
            <person name="Opperdoes F."/>
            <person name="O'Reilly A."/>
            <person name="Votypka J."/>
            <person name="Yurchenko V."/>
            <person name="Lukes J."/>
        </authorList>
    </citation>
    <scope>NUCLEOTIDE SEQUENCE [LARGE SCALE GENOMIC DNA]</scope>
    <source>
        <strain evidence="4">H10</strain>
    </source>
</reference>
<accession>A0A0N0DRJ2</accession>
<dbReference type="GeneID" id="26909464"/>
<gene>
    <name evidence="4" type="ORF">ABB37_09181</name>
</gene>
<dbReference type="VEuPathDB" id="TriTrypDB:LpyrH10_29_0960"/>
<keyword evidence="5" id="KW-1185">Reference proteome</keyword>
<feature type="compositionally biased region" description="Basic and acidic residues" evidence="2">
    <location>
        <begin position="240"/>
        <end position="262"/>
    </location>
</feature>
<name>A0A0N0DRJ2_LEPPY</name>
<dbReference type="InterPro" id="IPR013899">
    <property type="entry name" value="DUF1771"/>
</dbReference>
<evidence type="ECO:0000259" key="3">
    <source>
        <dbReference type="PROSITE" id="PS50828"/>
    </source>
</evidence>
<evidence type="ECO:0000313" key="5">
    <source>
        <dbReference type="Proteomes" id="UP000037923"/>
    </source>
</evidence>
<dbReference type="Gene3D" id="3.30.1370.110">
    <property type="match status" value="1"/>
</dbReference>
<evidence type="ECO:0000313" key="4">
    <source>
        <dbReference type="EMBL" id="KPA74522.1"/>
    </source>
</evidence>
<proteinExistence type="predicted"/>
<evidence type="ECO:0000256" key="2">
    <source>
        <dbReference type="SAM" id="MobiDB-lite"/>
    </source>
</evidence>
<dbReference type="EMBL" id="LGTL01000029">
    <property type="protein sequence ID" value="KPA74523.1"/>
    <property type="molecule type" value="Genomic_DNA"/>
</dbReference>
<dbReference type="AlphaFoldDB" id="A0A0N0DRJ2"/>
<dbReference type="RefSeq" id="XP_015652961.1">
    <property type="nucleotide sequence ID" value="XM_015808508.1"/>
</dbReference>
<dbReference type="SMART" id="SM01162">
    <property type="entry name" value="DUF1771"/>
    <property type="match status" value="1"/>
</dbReference>
<dbReference type="OrthoDB" id="3231855at2759"/>
<dbReference type="PANTHER" id="PTHR47417:SF1">
    <property type="entry name" value="SMR DOMAIN-CONTAINING PROTEIN YPL199C"/>
    <property type="match status" value="1"/>
</dbReference>
<dbReference type="RefSeq" id="XP_015652963.1">
    <property type="nucleotide sequence ID" value="XM_015808510.1"/>
</dbReference>
<feature type="compositionally biased region" description="Basic and acidic residues" evidence="2">
    <location>
        <begin position="269"/>
        <end position="296"/>
    </location>
</feature>
<dbReference type="InterPro" id="IPR053020">
    <property type="entry name" value="Smr_domain_protein"/>
</dbReference>
<feature type="region of interest" description="Disordered" evidence="2">
    <location>
        <begin position="87"/>
        <end position="110"/>
    </location>
</feature>
<dbReference type="RefSeq" id="XP_015652962.1">
    <property type="nucleotide sequence ID" value="XM_015808509.1"/>
</dbReference>
<dbReference type="SUPFAM" id="SSF160443">
    <property type="entry name" value="SMR domain-like"/>
    <property type="match status" value="1"/>
</dbReference>
<dbReference type="Gene3D" id="3.30.1370.10">
    <property type="entry name" value="K Homology domain, type 1"/>
    <property type="match status" value="1"/>
</dbReference>
<keyword evidence="1" id="KW-0694">RNA-binding</keyword>
<dbReference type="CDD" id="cd02393">
    <property type="entry name" value="KH-I_PNPase"/>
    <property type="match status" value="1"/>
</dbReference>
<dbReference type="GO" id="GO:0003723">
    <property type="term" value="F:RNA binding"/>
    <property type="evidence" value="ECO:0007669"/>
    <property type="project" value="UniProtKB-UniRule"/>
</dbReference>
<dbReference type="PROSITE" id="PS50084">
    <property type="entry name" value="KH_TYPE_1"/>
    <property type="match status" value="1"/>
</dbReference>
<dbReference type="SMART" id="SM00463">
    <property type="entry name" value="SMR"/>
    <property type="match status" value="1"/>
</dbReference>
<sequence length="308" mass="33332">MPEQCIDITTVQIGHVVGKGGATIKDIQERTGAKVEILKEGPQVKITADDDAQLAATVAEVNKIVENQENPDYEGPEGSRLRAEANALGDKRSKLYDEATKKREGGDHEGANKLVKEGKKAGEEMQARHREAAAAIAKFNNEDKGKGEEYFDMHGLHEDEAMEMLKERVAKLEAKPEGTVTEFEVIPGAGHHSAPGAQKLKGATEAFLKEKGFDYEAVNAGTFMAKIPGTGEAIVSAPEEGDRKKPKVEEAPKADEKPKAEQKPASSEPADKKKPEEAAAKKKDDKAKDADKEDKKKKEKGKSCCACM</sequence>
<dbReference type="EMBL" id="LGTL01000029">
    <property type="protein sequence ID" value="KPA74522.1"/>
    <property type="molecule type" value="Genomic_DNA"/>
</dbReference>
<dbReference type="SUPFAM" id="SSF54791">
    <property type="entry name" value="Eukaryotic type KH-domain (KH-domain type I)"/>
    <property type="match status" value="1"/>
</dbReference>
<feature type="domain" description="Smr" evidence="3">
    <location>
        <begin position="151"/>
        <end position="228"/>
    </location>
</feature>
<dbReference type="EMBL" id="LGTL01000029">
    <property type="protein sequence ID" value="KPA74524.1"/>
    <property type="molecule type" value="Genomic_DNA"/>
</dbReference>
<organism evidence="4 5">
    <name type="scientific">Leptomonas pyrrhocoris</name>
    <name type="common">Firebug parasite</name>
    <dbReference type="NCBI Taxonomy" id="157538"/>
    <lineage>
        <taxon>Eukaryota</taxon>
        <taxon>Discoba</taxon>
        <taxon>Euglenozoa</taxon>
        <taxon>Kinetoplastea</taxon>
        <taxon>Metakinetoplastina</taxon>
        <taxon>Trypanosomatida</taxon>
        <taxon>Trypanosomatidae</taxon>
        <taxon>Leishmaniinae</taxon>
        <taxon>Leptomonas</taxon>
    </lineage>
</organism>
<dbReference type="Pfam" id="PF00013">
    <property type="entry name" value="KH_1"/>
    <property type="match status" value="1"/>
</dbReference>
<dbReference type="PANTHER" id="PTHR47417">
    <property type="entry name" value="SMR DOMAIN-CONTAINING PROTEIN YPL199C"/>
    <property type="match status" value="1"/>
</dbReference>